<sequence>MKALIFAAGLGERMRPLTDATPKPLLSAGGKPLIVWHLEKLAAIGVRDVVINTSWLAEQFPQVLGDGGRWDLSLHYSREGATPLETGGGMLQALSLLGETPFIAINGDIWTDYDFTRLPSEPQGQAHLVLVDNPPQHPQGDFSLSPDGRVFARGLDASAPARMTSSQSTAKAQPASSLFFAGAASSAGKLTFAGIGVYRPALFDGWRGVIGDDPAAQESPPRFKLAPLLRAAMARQGVSGEHHHGRWTDVGTPERLAQLDQQLDAGKPDL</sequence>
<organism evidence="5 6">
    <name type="scientific">Luteimonas cucumeris</name>
    <dbReference type="NCBI Taxonomy" id="985012"/>
    <lineage>
        <taxon>Bacteria</taxon>
        <taxon>Pseudomonadati</taxon>
        <taxon>Pseudomonadota</taxon>
        <taxon>Gammaproteobacteria</taxon>
        <taxon>Lysobacterales</taxon>
        <taxon>Lysobacteraceae</taxon>
        <taxon>Luteimonas</taxon>
    </lineage>
</organism>
<dbReference type="InterPro" id="IPR005835">
    <property type="entry name" value="NTP_transferase_dom"/>
</dbReference>
<proteinExistence type="predicted"/>
<keyword evidence="6" id="KW-1185">Reference proteome</keyword>
<evidence type="ECO:0000256" key="3">
    <source>
        <dbReference type="SAM" id="MobiDB-lite"/>
    </source>
</evidence>
<dbReference type="OrthoDB" id="9788272at2"/>
<reference evidence="5 6" key="1">
    <citation type="journal article" date="2015" name="Stand. Genomic Sci.">
        <title>Genomic Encyclopedia of Bacterial and Archaeal Type Strains, Phase III: the genomes of soil and plant-associated and newly described type strains.</title>
        <authorList>
            <person name="Whitman W.B."/>
            <person name="Woyke T."/>
            <person name="Klenk H.P."/>
            <person name="Zhou Y."/>
            <person name="Lilburn T.G."/>
            <person name="Beck B.J."/>
            <person name="De Vos P."/>
            <person name="Vandamme P."/>
            <person name="Eisen J.A."/>
            <person name="Garrity G."/>
            <person name="Hugenholtz P."/>
            <person name="Kyrpides N.C."/>
        </authorList>
    </citation>
    <scope>NUCLEOTIDE SEQUENCE [LARGE SCALE GENOMIC DNA]</scope>
    <source>
        <strain evidence="5 6">CGMCC 1.10821</strain>
    </source>
</reference>
<dbReference type="GO" id="GO:0016779">
    <property type="term" value="F:nucleotidyltransferase activity"/>
    <property type="evidence" value="ECO:0007669"/>
    <property type="project" value="UniProtKB-KW"/>
</dbReference>
<dbReference type="Proteomes" id="UP000315167">
    <property type="component" value="Unassembled WGS sequence"/>
</dbReference>
<feature type="domain" description="Nucleotidyl transferase" evidence="4">
    <location>
        <begin position="2"/>
        <end position="126"/>
    </location>
</feature>
<dbReference type="Pfam" id="PF00483">
    <property type="entry name" value="NTP_transferase"/>
    <property type="match status" value="1"/>
</dbReference>
<dbReference type="CDD" id="cd06422">
    <property type="entry name" value="NTP_transferase_like_1"/>
    <property type="match status" value="1"/>
</dbReference>
<evidence type="ECO:0000313" key="6">
    <source>
        <dbReference type="Proteomes" id="UP000315167"/>
    </source>
</evidence>
<keyword evidence="2 5" id="KW-0548">Nucleotidyltransferase</keyword>
<evidence type="ECO:0000259" key="4">
    <source>
        <dbReference type="Pfam" id="PF00483"/>
    </source>
</evidence>
<dbReference type="Gene3D" id="3.90.550.10">
    <property type="entry name" value="Spore Coat Polysaccharide Biosynthesis Protein SpsA, Chain A"/>
    <property type="match status" value="1"/>
</dbReference>
<dbReference type="SUPFAM" id="SSF53448">
    <property type="entry name" value="Nucleotide-diphospho-sugar transferases"/>
    <property type="match status" value="1"/>
</dbReference>
<feature type="region of interest" description="Disordered" evidence="3">
    <location>
        <begin position="236"/>
        <end position="270"/>
    </location>
</feature>
<dbReference type="RefSeq" id="WP_144900340.1">
    <property type="nucleotide sequence ID" value="NZ_VLKN01000007.1"/>
</dbReference>
<dbReference type="InterPro" id="IPR029044">
    <property type="entry name" value="Nucleotide-diphossugar_trans"/>
</dbReference>
<dbReference type="InterPro" id="IPR050065">
    <property type="entry name" value="GlmU-like"/>
</dbReference>
<dbReference type="AlphaFoldDB" id="A0A562KY07"/>
<keyword evidence="1 5" id="KW-0808">Transferase</keyword>
<name>A0A562KY07_9GAMM</name>
<protein>
    <submittedName>
        <fullName evidence="5">MurNAc alpha-1-phosphate uridylyltransferase</fullName>
    </submittedName>
</protein>
<gene>
    <name evidence="5" type="ORF">IP90_02856</name>
</gene>
<accession>A0A562KY07</accession>
<dbReference type="PANTHER" id="PTHR43584:SF8">
    <property type="entry name" value="N-ACETYLMURAMATE ALPHA-1-PHOSPHATE URIDYLYLTRANSFERASE"/>
    <property type="match status" value="1"/>
</dbReference>
<evidence type="ECO:0000256" key="1">
    <source>
        <dbReference type="ARBA" id="ARBA00022679"/>
    </source>
</evidence>
<evidence type="ECO:0000313" key="5">
    <source>
        <dbReference type="EMBL" id="TWI00310.1"/>
    </source>
</evidence>
<dbReference type="EMBL" id="VLKN01000007">
    <property type="protein sequence ID" value="TWI00310.1"/>
    <property type="molecule type" value="Genomic_DNA"/>
</dbReference>
<evidence type="ECO:0000256" key="2">
    <source>
        <dbReference type="ARBA" id="ARBA00022695"/>
    </source>
</evidence>
<dbReference type="PANTHER" id="PTHR43584">
    <property type="entry name" value="NUCLEOTIDYL TRANSFERASE"/>
    <property type="match status" value="1"/>
</dbReference>
<comment type="caution">
    <text evidence="5">The sequence shown here is derived from an EMBL/GenBank/DDBJ whole genome shotgun (WGS) entry which is preliminary data.</text>
</comment>